<name>A0ACB8ETR8_9SAUR</name>
<accession>A0ACB8ETR8</accession>
<comment type="caution">
    <text evidence="1">The sequence shown here is derived from an EMBL/GenBank/DDBJ whole genome shotgun (WGS) entry which is preliminary data.</text>
</comment>
<organism evidence="1 2">
    <name type="scientific">Sphaerodactylus townsendi</name>
    <dbReference type="NCBI Taxonomy" id="933632"/>
    <lineage>
        <taxon>Eukaryota</taxon>
        <taxon>Metazoa</taxon>
        <taxon>Chordata</taxon>
        <taxon>Craniata</taxon>
        <taxon>Vertebrata</taxon>
        <taxon>Euteleostomi</taxon>
        <taxon>Lepidosauria</taxon>
        <taxon>Squamata</taxon>
        <taxon>Bifurcata</taxon>
        <taxon>Gekkota</taxon>
        <taxon>Sphaerodactylidae</taxon>
        <taxon>Sphaerodactylus</taxon>
    </lineage>
</organism>
<dbReference type="EMBL" id="CM037620">
    <property type="protein sequence ID" value="KAH7995780.1"/>
    <property type="molecule type" value="Genomic_DNA"/>
</dbReference>
<keyword evidence="2" id="KW-1185">Reference proteome</keyword>
<protein>
    <submittedName>
        <fullName evidence="1">Uncharacterized protein</fullName>
    </submittedName>
</protein>
<dbReference type="Proteomes" id="UP000827872">
    <property type="component" value="Linkage Group LG07"/>
</dbReference>
<evidence type="ECO:0000313" key="1">
    <source>
        <dbReference type="EMBL" id="KAH7995780.1"/>
    </source>
</evidence>
<sequence>MLGTVRQARGRSWKGVAVGAYVGSQRKFIAAEACFWSLQRQRGKKWTASKIHAVGLKAGREKEASRKVE</sequence>
<proteinExistence type="predicted"/>
<gene>
    <name evidence="1" type="ORF">K3G42_028366</name>
</gene>
<reference evidence="1" key="1">
    <citation type="submission" date="2021-08" db="EMBL/GenBank/DDBJ databases">
        <title>The first chromosome-level gecko genome reveals the dynamic sex chromosomes of Neotropical dwarf geckos (Sphaerodactylidae: Sphaerodactylus).</title>
        <authorList>
            <person name="Pinto B.J."/>
            <person name="Keating S.E."/>
            <person name="Gamble T."/>
        </authorList>
    </citation>
    <scope>NUCLEOTIDE SEQUENCE</scope>
    <source>
        <strain evidence="1">TG3544</strain>
    </source>
</reference>
<evidence type="ECO:0000313" key="2">
    <source>
        <dbReference type="Proteomes" id="UP000827872"/>
    </source>
</evidence>